<accession>A0A8F6YCU5</accession>
<evidence type="ECO:0000313" key="2">
    <source>
        <dbReference type="EMBL" id="QXT39562.1"/>
    </source>
</evidence>
<dbReference type="Proteomes" id="UP000825009">
    <property type="component" value="Chromosome"/>
</dbReference>
<feature type="chain" id="PRO_5034345333" evidence="1">
    <location>
        <begin position="24"/>
        <end position="107"/>
    </location>
</feature>
<dbReference type="RefSeq" id="WP_219002298.1">
    <property type="nucleotide sequence ID" value="NZ_CP079194.1"/>
</dbReference>
<name>A0A8F6YCU5_9RHOB</name>
<feature type="signal peptide" evidence="1">
    <location>
        <begin position="1"/>
        <end position="23"/>
    </location>
</feature>
<evidence type="ECO:0000256" key="1">
    <source>
        <dbReference type="SAM" id="SignalP"/>
    </source>
</evidence>
<keyword evidence="3" id="KW-1185">Reference proteome</keyword>
<dbReference type="KEGG" id="gce:KYE46_16845"/>
<protein>
    <submittedName>
        <fullName evidence="2">Uncharacterized protein</fullName>
    </submittedName>
</protein>
<evidence type="ECO:0000313" key="3">
    <source>
        <dbReference type="Proteomes" id="UP000825009"/>
    </source>
</evidence>
<keyword evidence="1" id="KW-0732">Signal</keyword>
<organism evidence="2 3">
    <name type="scientific">Gymnodinialimonas ceratoperidinii</name>
    <dbReference type="NCBI Taxonomy" id="2856823"/>
    <lineage>
        <taxon>Bacteria</taxon>
        <taxon>Pseudomonadati</taxon>
        <taxon>Pseudomonadota</taxon>
        <taxon>Alphaproteobacteria</taxon>
        <taxon>Rhodobacterales</taxon>
        <taxon>Paracoccaceae</taxon>
        <taxon>Gymnodinialimonas</taxon>
    </lineage>
</organism>
<sequence>MFRTFLSAALGGSLLLWSGAPAAANGYHYPIIVNTVQVTVSCFRGPWSEIIWDRPNPVFIDSLVNVGYSYPEAHAIGERVCTDPTTVDRPDMAVQVMHQIIAQNPPR</sequence>
<proteinExistence type="predicted"/>
<reference evidence="2 3" key="1">
    <citation type="submission" date="2021-07" db="EMBL/GenBank/DDBJ databases">
        <title>A novel Jannaschia species isolated from marine dinoflagellate Ceratoperidinium margalefii.</title>
        <authorList>
            <person name="Jiang Y."/>
            <person name="Li Z."/>
        </authorList>
    </citation>
    <scope>NUCLEOTIDE SEQUENCE [LARGE SCALE GENOMIC DNA]</scope>
    <source>
        <strain evidence="2 3">J12C1-MA-4</strain>
    </source>
</reference>
<gene>
    <name evidence="2" type="ORF">KYE46_16845</name>
</gene>
<dbReference type="AlphaFoldDB" id="A0A8F6YCU5"/>
<dbReference type="EMBL" id="CP079194">
    <property type="protein sequence ID" value="QXT39562.1"/>
    <property type="molecule type" value="Genomic_DNA"/>
</dbReference>